<dbReference type="InterPro" id="IPR029044">
    <property type="entry name" value="Nucleotide-diphossugar_trans"/>
</dbReference>
<dbReference type="Gene3D" id="3.90.550.10">
    <property type="entry name" value="Spore Coat Polysaccharide Biosynthesis Protein SpsA, Chain A"/>
    <property type="match status" value="1"/>
</dbReference>
<dbReference type="Proteomes" id="UP001160625">
    <property type="component" value="Unassembled WGS sequence"/>
</dbReference>
<evidence type="ECO:0000313" key="4">
    <source>
        <dbReference type="Proteomes" id="UP001160625"/>
    </source>
</evidence>
<keyword evidence="4" id="KW-1185">Reference proteome</keyword>
<comment type="caution">
    <text evidence="3">The sequence shown here is derived from an EMBL/GenBank/DDBJ whole genome shotgun (WGS) entry which is preliminary data.</text>
</comment>
<gene>
    <name evidence="3" type="ORF">QGN17_06455</name>
</gene>
<feature type="domain" description="MobA-like NTP transferase" evidence="2">
    <location>
        <begin position="5"/>
        <end position="158"/>
    </location>
</feature>
<dbReference type="SUPFAM" id="SSF53448">
    <property type="entry name" value="Nucleotide-diphospho-sugar transferases"/>
    <property type="match status" value="1"/>
</dbReference>
<proteinExistence type="predicted"/>
<keyword evidence="1" id="KW-0460">Magnesium</keyword>
<dbReference type="InterPro" id="IPR025877">
    <property type="entry name" value="MobA-like_NTP_Trfase"/>
</dbReference>
<evidence type="ECO:0000259" key="2">
    <source>
        <dbReference type="Pfam" id="PF12804"/>
    </source>
</evidence>
<dbReference type="CDD" id="cd04182">
    <property type="entry name" value="GT_2_like_f"/>
    <property type="match status" value="1"/>
</dbReference>
<evidence type="ECO:0000313" key="3">
    <source>
        <dbReference type="EMBL" id="MDH7638367.1"/>
    </source>
</evidence>
<dbReference type="EMBL" id="JARYGZ010000001">
    <property type="protein sequence ID" value="MDH7638367.1"/>
    <property type="molecule type" value="Genomic_DNA"/>
</dbReference>
<dbReference type="PANTHER" id="PTHR43777:SF1">
    <property type="entry name" value="MOLYBDENUM COFACTOR CYTIDYLYLTRANSFERASE"/>
    <property type="match status" value="1"/>
</dbReference>
<evidence type="ECO:0000256" key="1">
    <source>
        <dbReference type="ARBA" id="ARBA00022842"/>
    </source>
</evidence>
<protein>
    <submittedName>
        <fullName evidence="3">Nucleotidyltransferase family protein</fullName>
    </submittedName>
</protein>
<organism evidence="3 4">
    <name type="scientific">Sphingomonas oryzagri</name>
    <dbReference type="NCBI Taxonomy" id="3042314"/>
    <lineage>
        <taxon>Bacteria</taxon>
        <taxon>Pseudomonadati</taxon>
        <taxon>Pseudomonadota</taxon>
        <taxon>Alphaproteobacteria</taxon>
        <taxon>Sphingomonadales</taxon>
        <taxon>Sphingomonadaceae</taxon>
        <taxon>Sphingomonas</taxon>
    </lineage>
</organism>
<dbReference type="Pfam" id="PF12804">
    <property type="entry name" value="NTP_transf_3"/>
    <property type="match status" value="1"/>
</dbReference>
<reference evidence="3" key="1">
    <citation type="submission" date="2023-04" db="EMBL/GenBank/DDBJ databases">
        <title>Sphingomonas sp. MAHUQ-71 isolated from rice field.</title>
        <authorList>
            <person name="Huq M.A."/>
        </authorList>
    </citation>
    <scope>NUCLEOTIDE SEQUENCE</scope>
    <source>
        <strain evidence="3">MAHUQ-71</strain>
    </source>
</reference>
<sequence>MKIAALLLAAGRSTRFGADKLSAPLRGVPLGQHAARTLLQLPFTAHIVVTRPGRPDWPGFDLVENDRPEEGMARSIGLGMNRVRQAGAEAVMIALADMPYIPVDHLGRLLAACRGSDARIASGDGRQRSPPALFGSRWFDALQDLTGDRGARDLLDRAEIVLTDPQHLIDIDRPEDIPRS</sequence>
<dbReference type="PANTHER" id="PTHR43777">
    <property type="entry name" value="MOLYBDENUM COFACTOR CYTIDYLYLTRANSFERASE"/>
    <property type="match status" value="1"/>
</dbReference>
<accession>A0ABT6MZJ2</accession>
<name>A0ABT6MZJ2_9SPHN</name>
<dbReference type="RefSeq" id="WP_281043676.1">
    <property type="nucleotide sequence ID" value="NZ_JARYGZ010000001.1"/>
</dbReference>